<dbReference type="GO" id="GO:0000287">
    <property type="term" value="F:magnesium ion binding"/>
    <property type="evidence" value="ECO:0007669"/>
    <property type="project" value="InterPro"/>
</dbReference>
<dbReference type="GO" id="GO:0004449">
    <property type="term" value="F:isocitrate dehydrogenase (NAD+) activity"/>
    <property type="evidence" value="ECO:0007669"/>
    <property type="project" value="TreeGrafter"/>
</dbReference>
<keyword evidence="3" id="KW-0732">Signal</keyword>
<proteinExistence type="inferred from homology"/>
<comment type="similarity">
    <text evidence="1">Belongs to the isocitrate and isopropylmalate dehydrogenases family.</text>
</comment>
<dbReference type="SMART" id="SM01329">
    <property type="entry name" value="Iso_dh"/>
    <property type="match status" value="1"/>
</dbReference>
<dbReference type="GO" id="GO:0005739">
    <property type="term" value="C:mitochondrion"/>
    <property type="evidence" value="ECO:0007669"/>
    <property type="project" value="TreeGrafter"/>
</dbReference>
<feature type="domain" description="Isopropylmalate dehydrogenase-like" evidence="4">
    <location>
        <begin position="8"/>
        <end position="308"/>
    </location>
</feature>
<dbReference type="SUPFAM" id="SSF53659">
    <property type="entry name" value="Isocitrate/Isopropylmalate dehydrogenase-like"/>
    <property type="match status" value="1"/>
</dbReference>
<feature type="signal peptide" evidence="3">
    <location>
        <begin position="1"/>
        <end position="20"/>
    </location>
</feature>
<dbReference type="Proteomes" id="UP000489600">
    <property type="component" value="Unassembled WGS sequence"/>
</dbReference>
<dbReference type="InterPro" id="IPR024084">
    <property type="entry name" value="IsoPropMal-DH-like_dom"/>
</dbReference>
<dbReference type="OrthoDB" id="10261637at2759"/>
<dbReference type="Gene3D" id="3.40.718.10">
    <property type="entry name" value="Isopropylmalate Dehydrogenase"/>
    <property type="match status" value="1"/>
</dbReference>
<dbReference type="GO" id="GO:0006099">
    <property type="term" value="P:tricarboxylic acid cycle"/>
    <property type="evidence" value="ECO:0007669"/>
    <property type="project" value="TreeGrafter"/>
</dbReference>
<keyword evidence="6" id="KW-1185">Reference proteome</keyword>
<protein>
    <recommendedName>
        <fullName evidence="4">Isopropylmalate dehydrogenase-like domain-containing protein</fullName>
    </recommendedName>
</protein>
<dbReference type="AlphaFoldDB" id="A0A565B5W6"/>
<dbReference type="GO" id="GO:0051287">
    <property type="term" value="F:NAD binding"/>
    <property type="evidence" value="ECO:0007669"/>
    <property type="project" value="InterPro"/>
</dbReference>
<dbReference type="InterPro" id="IPR019818">
    <property type="entry name" value="IsoCit/isopropylmalate_DH_CS"/>
</dbReference>
<accession>A0A565B5W6</accession>
<dbReference type="PROSITE" id="PS00470">
    <property type="entry name" value="IDH_IMDH"/>
    <property type="match status" value="1"/>
</dbReference>
<feature type="chain" id="PRO_5022176699" description="Isopropylmalate dehydrogenase-like domain-containing protein" evidence="3">
    <location>
        <begin position="21"/>
        <end position="327"/>
    </location>
</feature>
<keyword evidence="2" id="KW-0560">Oxidoreductase</keyword>
<reference evidence="5" key="1">
    <citation type="submission" date="2019-07" db="EMBL/GenBank/DDBJ databases">
        <authorList>
            <person name="Dittberner H."/>
        </authorList>
    </citation>
    <scope>NUCLEOTIDE SEQUENCE [LARGE SCALE GENOMIC DNA]</scope>
</reference>
<dbReference type="GO" id="GO:0006102">
    <property type="term" value="P:isocitrate metabolic process"/>
    <property type="evidence" value="ECO:0007669"/>
    <property type="project" value="TreeGrafter"/>
</dbReference>
<dbReference type="PANTHER" id="PTHR11835:SF34">
    <property type="entry name" value="ISOCITRATE DEHYDROGENASE [NAD] SUBUNIT ALPHA, MITOCHONDRIAL"/>
    <property type="match status" value="1"/>
</dbReference>
<evidence type="ECO:0000256" key="3">
    <source>
        <dbReference type="SAM" id="SignalP"/>
    </source>
</evidence>
<evidence type="ECO:0000256" key="1">
    <source>
        <dbReference type="ARBA" id="ARBA00007769"/>
    </source>
</evidence>
<evidence type="ECO:0000313" key="6">
    <source>
        <dbReference type="Proteomes" id="UP000489600"/>
    </source>
</evidence>
<comment type="caution">
    <text evidence="5">The sequence shown here is derived from an EMBL/GenBank/DDBJ whole genome shotgun (WGS) entry which is preliminary data.</text>
</comment>
<sequence length="327" mass="36444">MENMFLLTLCLLWLTLPLNGKNTIFVQKRIQSFFTWESLESVLRNKVGLRGPMEMPWPSGKGLLRKEVNFYAKVRPCFSLPGYKTRYDDVNLIIIRENTQGHYSGIEHEVVKGVVQSLKIITREASLRIAEYAFRYAKTQGRKKVSAVHKANIMQKTDGLFLECCEEVAMKYPEIIYEEVVIENCCMMLVKNPSVFDVLVMPNLYGDIISNLCAGLVGGIGLAPSCNIGEDGIALAEVVHDSAPDIAGKNLANPTAMLLSGVMLLRHLELNEKAEQIQNAIIKTIAEGKHRTSDLGGTSTTTEFTDAILEIFGNYKASKEMFSLLSL</sequence>
<dbReference type="EMBL" id="CABITT030000003">
    <property type="protein sequence ID" value="VVA97041.1"/>
    <property type="molecule type" value="Genomic_DNA"/>
</dbReference>
<dbReference type="PANTHER" id="PTHR11835">
    <property type="entry name" value="DECARBOXYLATING DEHYDROGENASES-ISOCITRATE, ISOPROPYLMALATE, TARTRATE"/>
    <property type="match status" value="1"/>
</dbReference>
<dbReference type="Pfam" id="PF00180">
    <property type="entry name" value="Iso_dh"/>
    <property type="match status" value="1"/>
</dbReference>
<gene>
    <name evidence="5" type="ORF">ANE_LOCUS7486</name>
</gene>
<evidence type="ECO:0000256" key="2">
    <source>
        <dbReference type="ARBA" id="ARBA00023002"/>
    </source>
</evidence>
<name>A0A565B5W6_9BRAS</name>
<organism evidence="5 6">
    <name type="scientific">Arabis nemorensis</name>
    <dbReference type="NCBI Taxonomy" id="586526"/>
    <lineage>
        <taxon>Eukaryota</taxon>
        <taxon>Viridiplantae</taxon>
        <taxon>Streptophyta</taxon>
        <taxon>Embryophyta</taxon>
        <taxon>Tracheophyta</taxon>
        <taxon>Spermatophyta</taxon>
        <taxon>Magnoliopsida</taxon>
        <taxon>eudicotyledons</taxon>
        <taxon>Gunneridae</taxon>
        <taxon>Pentapetalae</taxon>
        <taxon>rosids</taxon>
        <taxon>malvids</taxon>
        <taxon>Brassicales</taxon>
        <taxon>Brassicaceae</taxon>
        <taxon>Arabideae</taxon>
        <taxon>Arabis</taxon>
    </lineage>
</organism>
<evidence type="ECO:0000313" key="5">
    <source>
        <dbReference type="EMBL" id="VVA97041.1"/>
    </source>
</evidence>
<evidence type="ECO:0000259" key="4">
    <source>
        <dbReference type="SMART" id="SM01329"/>
    </source>
</evidence>